<keyword evidence="8" id="KW-1185">Reference proteome</keyword>
<name>A0A7W5C639_9BACL</name>
<dbReference type="PROSITE" id="PS50937">
    <property type="entry name" value="HTH_MERR_2"/>
    <property type="match status" value="1"/>
</dbReference>
<dbReference type="InterPro" id="IPR047057">
    <property type="entry name" value="MerR_fam"/>
</dbReference>
<dbReference type="AlphaFoldDB" id="A0A7W5C639"/>
<keyword evidence="4" id="KW-0804">Transcription</keyword>
<keyword evidence="1" id="KW-0678">Repressor</keyword>
<dbReference type="EMBL" id="JACHXW010000004">
    <property type="protein sequence ID" value="MBB3151863.1"/>
    <property type="molecule type" value="Genomic_DNA"/>
</dbReference>
<evidence type="ECO:0000256" key="2">
    <source>
        <dbReference type="ARBA" id="ARBA00023015"/>
    </source>
</evidence>
<evidence type="ECO:0000256" key="3">
    <source>
        <dbReference type="ARBA" id="ARBA00023125"/>
    </source>
</evidence>
<feature type="coiled-coil region" evidence="5">
    <location>
        <begin position="88"/>
        <end position="115"/>
    </location>
</feature>
<accession>A0A7W5C639</accession>
<dbReference type="GO" id="GO:0003700">
    <property type="term" value="F:DNA-binding transcription factor activity"/>
    <property type="evidence" value="ECO:0007669"/>
    <property type="project" value="InterPro"/>
</dbReference>
<dbReference type="PROSITE" id="PS00552">
    <property type="entry name" value="HTH_MERR_1"/>
    <property type="match status" value="1"/>
</dbReference>
<feature type="domain" description="HTH merR-type" evidence="6">
    <location>
        <begin position="9"/>
        <end position="78"/>
    </location>
</feature>
<dbReference type="Pfam" id="PF13411">
    <property type="entry name" value="MerR_1"/>
    <property type="match status" value="1"/>
</dbReference>
<dbReference type="RefSeq" id="WP_183561184.1">
    <property type="nucleotide sequence ID" value="NZ_CBCSLB010000008.1"/>
</dbReference>
<evidence type="ECO:0000313" key="8">
    <source>
        <dbReference type="Proteomes" id="UP000518605"/>
    </source>
</evidence>
<reference evidence="7 8" key="1">
    <citation type="submission" date="2020-08" db="EMBL/GenBank/DDBJ databases">
        <title>Genomic Encyclopedia of Type Strains, Phase III (KMG-III): the genomes of soil and plant-associated and newly described type strains.</title>
        <authorList>
            <person name="Whitman W."/>
        </authorList>
    </citation>
    <scope>NUCLEOTIDE SEQUENCE [LARGE SCALE GENOMIC DNA]</scope>
    <source>
        <strain evidence="7 8">CECT 8234</strain>
    </source>
</reference>
<organism evidence="7 8">
    <name type="scientific">Paenibacillus endophyticus</name>
    <dbReference type="NCBI Taxonomy" id="1294268"/>
    <lineage>
        <taxon>Bacteria</taxon>
        <taxon>Bacillati</taxon>
        <taxon>Bacillota</taxon>
        <taxon>Bacilli</taxon>
        <taxon>Bacillales</taxon>
        <taxon>Paenibacillaceae</taxon>
        <taxon>Paenibacillus</taxon>
    </lineage>
</organism>
<evidence type="ECO:0000313" key="7">
    <source>
        <dbReference type="EMBL" id="MBB3151863.1"/>
    </source>
</evidence>
<dbReference type="Proteomes" id="UP000518605">
    <property type="component" value="Unassembled WGS sequence"/>
</dbReference>
<dbReference type="InterPro" id="IPR009061">
    <property type="entry name" value="DNA-bd_dom_put_sf"/>
</dbReference>
<dbReference type="GO" id="GO:0003677">
    <property type="term" value="F:DNA binding"/>
    <property type="evidence" value="ECO:0007669"/>
    <property type="project" value="UniProtKB-KW"/>
</dbReference>
<evidence type="ECO:0000256" key="5">
    <source>
        <dbReference type="SAM" id="Coils"/>
    </source>
</evidence>
<protein>
    <submittedName>
        <fullName evidence="7">DNA-binding transcriptional MerR regulator</fullName>
    </submittedName>
</protein>
<dbReference type="SUPFAM" id="SSF46955">
    <property type="entry name" value="Putative DNA-binding domain"/>
    <property type="match status" value="1"/>
</dbReference>
<dbReference type="PANTHER" id="PTHR30204:SF69">
    <property type="entry name" value="MERR-FAMILY TRANSCRIPTIONAL REGULATOR"/>
    <property type="match status" value="1"/>
</dbReference>
<keyword evidence="5" id="KW-0175">Coiled coil</keyword>
<evidence type="ECO:0000259" key="6">
    <source>
        <dbReference type="PROSITE" id="PS50937"/>
    </source>
</evidence>
<dbReference type="InterPro" id="IPR000551">
    <property type="entry name" value="MerR-type_HTH_dom"/>
</dbReference>
<dbReference type="PRINTS" id="PR00040">
    <property type="entry name" value="HTHMERR"/>
</dbReference>
<gene>
    <name evidence="7" type="ORF">FHS16_001909</name>
</gene>
<keyword evidence="2" id="KW-0805">Transcription regulation</keyword>
<dbReference type="Gene3D" id="1.10.1660.10">
    <property type="match status" value="1"/>
</dbReference>
<sequence>MHKDRDKPSFTISEVSEMTELSADTLRYYEKIGLLTSPQRGAGMQRMYTSEDIGRIRFLTYLKRTHMPLKKIQQYVNYYELHEEAQCFVLLDEHRQDIERQLKELEATHQLIQFKLAHFQEIKDGKSKESYE</sequence>
<evidence type="ECO:0000256" key="4">
    <source>
        <dbReference type="ARBA" id="ARBA00023163"/>
    </source>
</evidence>
<dbReference type="PANTHER" id="PTHR30204">
    <property type="entry name" value="REDOX-CYCLING DRUG-SENSING TRANSCRIPTIONAL ACTIVATOR SOXR"/>
    <property type="match status" value="1"/>
</dbReference>
<evidence type="ECO:0000256" key="1">
    <source>
        <dbReference type="ARBA" id="ARBA00022491"/>
    </source>
</evidence>
<dbReference type="SMART" id="SM00422">
    <property type="entry name" value="HTH_MERR"/>
    <property type="match status" value="1"/>
</dbReference>
<comment type="caution">
    <text evidence="7">The sequence shown here is derived from an EMBL/GenBank/DDBJ whole genome shotgun (WGS) entry which is preliminary data.</text>
</comment>
<keyword evidence="3 7" id="KW-0238">DNA-binding</keyword>
<dbReference type="CDD" id="cd01109">
    <property type="entry name" value="HTH_YyaN"/>
    <property type="match status" value="1"/>
</dbReference>
<proteinExistence type="predicted"/>